<organism evidence="1 2">
    <name type="scientific">Skermania pinensis</name>
    <dbReference type="NCBI Taxonomy" id="39122"/>
    <lineage>
        <taxon>Bacteria</taxon>
        <taxon>Bacillati</taxon>
        <taxon>Actinomycetota</taxon>
        <taxon>Actinomycetes</taxon>
        <taxon>Mycobacteriales</taxon>
        <taxon>Gordoniaceae</taxon>
        <taxon>Skermania</taxon>
    </lineage>
</organism>
<sequence>MKQKESFGAEAVSAMLSARFLDGGVRYDAIEQIHRGEVDEWVAELERSGMVAAAELDDLGERWQNSPRQLLDAVLTSADAVTRRRCTTTWAALDRMAPLVQFG</sequence>
<evidence type="ECO:0000313" key="1">
    <source>
        <dbReference type="EMBL" id="QXQ14711.1"/>
    </source>
</evidence>
<dbReference type="RefSeq" id="WP_066468435.1">
    <property type="nucleotide sequence ID" value="NZ_CBCRUZ010000004.1"/>
</dbReference>
<accession>A0ABX8SB81</accession>
<proteinExistence type="predicted"/>
<reference evidence="1" key="1">
    <citation type="submission" date="2021-07" db="EMBL/GenBank/DDBJ databases">
        <title>Candidatus Kaistella beijingensis sp. nov. isolated from a municipal wastewater treatment plant is involved in sludge foaming.</title>
        <authorList>
            <person name="Song Y."/>
            <person name="Liu S.-J."/>
        </authorList>
    </citation>
    <scope>NUCLEOTIDE SEQUENCE</scope>
    <source>
        <strain evidence="1">DSM 43998</strain>
    </source>
</reference>
<protein>
    <submittedName>
        <fullName evidence="1">Uncharacterized protein</fullName>
    </submittedName>
</protein>
<name>A0ABX8SB81_9ACTN</name>
<keyword evidence="2" id="KW-1185">Reference proteome</keyword>
<dbReference type="EMBL" id="CP079105">
    <property type="protein sequence ID" value="QXQ14711.1"/>
    <property type="molecule type" value="Genomic_DNA"/>
</dbReference>
<evidence type="ECO:0000313" key="2">
    <source>
        <dbReference type="Proteomes" id="UP000887023"/>
    </source>
</evidence>
<dbReference type="Proteomes" id="UP000887023">
    <property type="component" value="Chromosome"/>
</dbReference>
<gene>
    <name evidence="1" type="ORF">KV203_04735</name>
</gene>